<evidence type="ECO:0000256" key="2">
    <source>
        <dbReference type="ARBA" id="ARBA00022670"/>
    </source>
</evidence>
<dbReference type="FunFam" id="3.40.50.200:FF:000014">
    <property type="entry name" value="Proteinase K"/>
    <property type="match status" value="1"/>
</dbReference>
<dbReference type="GO" id="GO:0000272">
    <property type="term" value="P:polysaccharide catabolic process"/>
    <property type="evidence" value="ECO:0007669"/>
    <property type="project" value="UniProtKB-KW"/>
</dbReference>
<dbReference type="CDD" id="cd00063">
    <property type="entry name" value="FN3"/>
    <property type="match status" value="1"/>
</dbReference>
<feature type="active site" description="Charge relay system" evidence="7">
    <location>
        <position position="123"/>
    </location>
</feature>
<dbReference type="SMART" id="SM00060">
    <property type="entry name" value="FN3"/>
    <property type="match status" value="1"/>
</dbReference>
<feature type="active site" description="Charge relay system" evidence="7">
    <location>
        <position position="309"/>
    </location>
</feature>
<evidence type="ECO:0000313" key="10">
    <source>
        <dbReference type="EMBL" id="CAA9298124.1"/>
    </source>
</evidence>
<dbReference type="InterPro" id="IPR022398">
    <property type="entry name" value="Peptidase_S8_His-AS"/>
</dbReference>
<dbReference type="Pfam" id="PF00082">
    <property type="entry name" value="Peptidase_S8"/>
    <property type="match status" value="1"/>
</dbReference>
<dbReference type="SUPFAM" id="SSF54897">
    <property type="entry name" value="Protease propeptides/inhibitors"/>
    <property type="match status" value="1"/>
</dbReference>
<accession>A0A6J4K7V9</accession>
<dbReference type="CDD" id="cd04077">
    <property type="entry name" value="Peptidases_S8_PCSK9_ProteinaseK_like"/>
    <property type="match status" value="1"/>
</dbReference>
<dbReference type="SUPFAM" id="SSF52743">
    <property type="entry name" value="Subtilisin-like"/>
    <property type="match status" value="1"/>
</dbReference>
<keyword evidence="2 7" id="KW-0645">Protease</keyword>
<dbReference type="Gene3D" id="3.30.70.80">
    <property type="entry name" value="Peptidase S8 propeptide/proteinase inhibitor I9"/>
    <property type="match status" value="1"/>
</dbReference>
<keyword evidence="6" id="KW-0119">Carbohydrate metabolism</keyword>
<dbReference type="PRINTS" id="PR00723">
    <property type="entry name" value="SUBTILISIN"/>
</dbReference>
<evidence type="ECO:0000256" key="3">
    <source>
        <dbReference type="ARBA" id="ARBA00022801"/>
    </source>
</evidence>
<evidence type="ECO:0000256" key="8">
    <source>
        <dbReference type="RuleBase" id="RU003355"/>
    </source>
</evidence>
<dbReference type="InterPro" id="IPR050131">
    <property type="entry name" value="Peptidase_S8_subtilisin-like"/>
</dbReference>
<evidence type="ECO:0000256" key="5">
    <source>
        <dbReference type="ARBA" id="ARBA00023295"/>
    </source>
</evidence>
<dbReference type="Pfam" id="PF00041">
    <property type="entry name" value="fn3"/>
    <property type="match status" value="1"/>
</dbReference>
<sequence length="464" mass="47333">MTATAAPPGSDGAQGPKRYIVKTDSVAVAGGVASDVRQRGGAVKKVYAKALSGFSATMSAAQVTKLRSDGRVVSVTPDAVVHSTGTQTDPTWGLDRIDQRSTAGNGSYRYDTTGATVTAFVIDTGIRFGHSQFAGRAVSGYDFVDGDTNAADCEGHGTHVAGTVGGSTYGSAKGVKLVALRVLACDGSGYFSDSIEALDWILTHRPPGPSVVNMSLGGGSFPLIDEAVERTVAAGIPVVVAAGNDGVDACSQSPAGAPRAITVGATDSGDTRPWWSNAGSCVDLFAPGVNVRSASNISDTANEVMSGTSMAAPHVAGVVARYLQRLPKSTPTQVTTALTSTATASMVQDPMGSPNRLLYVALQPTTVPGVPTSVVASKSDSARTGTIRWAPPAYNGGKTITGYRVSRNGRDSSGAGPKTVLVSASARSYTFAKLRAGSWYTLSVRAVNSVGTGAGASKTIMQAW</sequence>
<comment type="similarity">
    <text evidence="1 7 8">Belongs to the peptidase S8 family.</text>
</comment>
<dbReference type="EC" id="3.4.21.-" evidence="10"/>
<protein>
    <submittedName>
        <fullName evidence="10">Alkaline serine exoprotease A</fullName>
        <ecNumber evidence="10">3.4.21.-</ecNumber>
    </submittedName>
</protein>
<dbReference type="Gene3D" id="2.60.40.10">
    <property type="entry name" value="Immunoglobulins"/>
    <property type="match status" value="1"/>
</dbReference>
<reference evidence="10" key="1">
    <citation type="submission" date="2020-02" db="EMBL/GenBank/DDBJ databases">
        <authorList>
            <person name="Meier V. D."/>
        </authorList>
    </citation>
    <scope>NUCLEOTIDE SEQUENCE</scope>
    <source>
        <strain evidence="10">AVDCRST_MAG61</strain>
    </source>
</reference>
<dbReference type="InterPro" id="IPR000209">
    <property type="entry name" value="Peptidase_S8/S53_dom"/>
</dbReference>
<dbReference type="PROSITE" id="PS00138">
    <property type="entry name" value="SUBTILASE_SER"/>
    <property type="match status" value="1"/>
</dbReference>
<dbReference type="InterPro" id="IPR015500">
    <property type="entry name" value="Peptidase_S8_subtilisin-rel"/>
</dbReference>
<dbReference type="InterPro" id="IPR010259">
    <property type="entry name" value="S8pro/Inhibitor_I9"/>
</dbReference>
<dbReference type="GO" id="GO:0006508">
    <property type="term" value="P:proteolysis"/>
    <property type="evidence" value="ECO:0007669"/>
    <property type="project" value="UniProtKB-KW"/>
</dbReference>
<evidence type="ECO:0000256" key="7">
    <source>
        <dbReference type="PROSITE-ProRule" id="PRU01240"/>
    </source>
</evidence>
<dbReference type="InterPro" id="IPR037045">
    <property type="entry name" value="S8pro/Inhibitor_I9_sf"/>
</dbReference>
<dbReference type="PANTHER" id="PTHR43806:SF11">
    <property type="entry name" value="CEREVISIN-RELATED"/>
    <property type="match status" value="1"/>
</dbReference>
<gene>
    <name evidence="10" type="ORF">AVDCRST_MAG61-730</name>
</gene>
<dbReference type="InterPro" id="IPR034193">
    <property type="entry name" value="PCSK9_ProteinaseK-like"/>
</dbReference>
<dbReference type="GO" id="GO:0004252">
    <property type="term" value="F:serine-type endopeptidase activity"/>
    <property type="evidence" value="ECO:0007669"/>
    <property type="project" value="UniProtKB-UniRule"/>
</dbReference>
<dbReference type="Pfam" id="PF05922">
    <property type="entry name" value="Inhibitor_I9"/>
    <property type="match status" value="1"/>
</dbReference>
<dbReference type="SUPFAM" id="SSF49265">
    <property type="entry name" value="Fibronectin type III"/>
    <property type="match status" value="1"/>
</dbReference>
<feature type="domain" description="Fibronectin type-III" evidence="9">
    <location>
        <begin position="370"/>
        <end position="464"/>
    </location>
</feature>
<dbReference type="PROSITE" id="PS50853">
    <property type="entry name" value="FN3"/>
    <property type="match status" value="1"/>
</dbReference>
<dbReference type="AlphaFoldDB" id="A0A6J4K7V9"/>
<proteinExistence type="inferred from homology"/>
<dbReference type="PANTHER" id="PTHR43806">
    <property type="entry name" value="PEPTIDASE S8"/>
    <property type="match status" value="1"/>
</dbReference>
<keyword evidence="6" id="KW-0624">Polysaccharide degradation</keyword>
<dbReference type="Gene3D" id="3.40.50.200">
    <property type="entry name" value="Peptidase S8/S53 domain"/>
    <property type="match status" value="1"/>
</dbReference>
<feature type="active site" description="Charge relay system" evidence="7">
    <location>
        <position position="156"/>
    </location>
</feature>
<dbReference type="InterPro" id="IPR036852">
    <property type="entry name" value="Peptidase_S8/S53_dom_sf"/>
</dbReference>
<dbReference type="GO" id="GO:0005615">
    <property type="term" value="C:extracellular space"/>
    <property type="evidence" value="ECO:0007669"/>
    <property type="project" value="TreeGrafter"/>
</dbReference>
<evidence type="ECO:0000256" key="4">
    <source>
        <dbReference type="ARBA" id="ARBA00022825"/>
    </source>
</evidence>
<dbReference type="GO" id="GO:0016798">
    <property type="term" value="F:hydrolase activity, acting on glycosyl bonds"/>
    <property type="evidence" value="ECO:0007669"/>
    <property type="project" value="UniProtKB-KW"/>
</dbReference>
<evidence type="ECO:0000259" key="9">
    <source>
        <dbReference type="PROSITE" id="PS50853"/>
    </source>
</evidence>
<dbReference type="PROSITE" id="PS51892">
    <property type="entry name" value="SUBTILASE"/>
    <property type="match status" value="1"/>
</dbReference>
<name>A0A6J4K7V9_9ACTN</name>
<dbReference type="InterPro" id="IPR003961">
    <property type="entry name" value="FN3_dom"/>
</dbReference>
<dbReference type="PROSITE" id="PS00136">
    <property type="entry name" value="SUBTILASE_ASP"/>
    <property type="match status" value="1"/>
</dbReference>
<organism evidence="10">
    <name type="scientific">uncultured Friedmanniella sp</name>
    <dbReference type="NCBI Taxonomy" id="335381"/>
    <lineage>
        <taxon>Bacteria</taxon>
        <taxon>Bacillati</taxon>
        <taxon>Actinomycetota</taxon>
        <taxon>Actinomycetes</taxon>
        <taxon>Propionibacteriales</taxon>
        <taxon>Nocardioidaceae</taxon>
        <taxon>Friedmanniella</taxon>
        <taxon>environmental samples</taxon>
    </lineage>
</organism>
<dbReference type="InterPro" id="IPR036116">
    <property type="entry name" value="FN3_sf"/>
</dbReference>
<dbReference type="InterPro" id="IPR023828">
    <property type="entry name" value="Peptidase_S8_Ser-AS"/>
</dbReference>
<evidence type="ECO:0000256" key="6">
    <source>
        <dbReference type="ARBA" id="ARBA00023326"/>
    </source>
</evidence>
<dbReference type="PROSITE" id="PS00137">
    <property type="entry name" value="SUBTILASE_HIS"/>
    <property type="match status" value="1"/>
</dbReference>
<dbReference type="EMBL" id="CADCTT010000118">
    <property type="protein sequence ID" value="CAA9298124.1"/>
    <property type="molecule type" value="Genomic_DNA"/>
</dbReference>
<evidence type="ECO:0000256" key="1">
    <source>
        <dbReference type="ARBA" id="ARBA00011073"/>
    </source>
</evidence>
<keyword evidence="4 7" id="KW-0720">Serine protease</keyword>
<dbReference type="InterPro" id="IPR013783">
    <property type="entry name" value="Ig-like_fold"/>
</dbReference>
<keyword evidence="3 7" id="KW-0378">Hydrolase</keyword>
<keyword evidence="5" id="KW-0326">Glycosidase</keyword>
<dbReference type="InterPro" id="IPR023827">
    <property type="entry name" value="Peptidase_S8_Asp-AS"/>
</dbReference>